<dbReference type="GO" id="GO:0009094">
    <property type="term" value="P:L-phenylalanine biosynthetic process"/>
    <property type="evidence" value="ECO:0007669"/>
    <property type="project" value="UniProtKB-KW"/>
</dbReference>
<dbReference type="PANTHER" id="PTHR21022:SF19">
    <property type="entry name" value="PREPHENATE DEHYDRATASE-RELATED"/>
    <property type="match status" value="1"/>
</dbReference>
<protein>
    <recommendedName>
        <fullName evidence="6">Prephenate dehydratase domain-containing protein</fullName>
    </recommendedName>
</protein>
<evidence type="ECO:0000256" key="4">
    <source>
        <dbReference type="ARBA" id="ARBA00023239"/>
    </source>
</evidence>
<dbReference type="EMBL" id="KZ301969">
    <property type="protein sequence ID" value="PFH54566.1"/>
    <property type="molecule type" value="Genomic_DNA"/>
</dbReference>
<evidence type="ECO:0000313" key="7">
    <source>
        <dbReference type="EMBL" id="PFH54566.1"/>
    </source>
</evidence>
<dbReference type="Gene3D" id="3.40.190.10">
    <property type="entry name" value="Periplasmic binding protein-like II"/>
    <property type="match status" value="2"/>
</dbReference>
<dbReference type="PANTHER" id="PTHR21022">
    <property type="entry name" value="PREPHENATE DEHYDRATASE P PROTEIN"/>
    <property type="match status" value="1"/>
</dbReference>
<dbReference type="OrthoDB" id="983542at2759"/>
<dbReference type="SUPFAM" id="SSF53850">
    <property type="entry name" value="Periplasmic binding protein-like II"/>
    <property type="match status" value="1"/>
</dbReference>
<dbReference type="GO" id="GO:0005737">
    <property type="term" value="C:cytoplasm"/>
    <property type="evidence" value="ECO:0007669"/>
    <property type="project" value="TreeGrafter"/>
</dbReference>
<comment type="pathway">
    <text evidence="5">Amino-acid biosynthesis.</text>
</comment>
<dbReference type="AlphaFoldDB" id="A0A2A9P1F0"/>
<reference evidence="7 8" key="1">
    <citation type="submission" date="2014-02" db="EMBL/GenBank/DDBJ databases">
        <title>Transposable element dynamics among asymbiotic and ectomycorrhizal Amanita fungi.</title>
        <authorList>
            <consortium name="DOE Joint Genome Institute"/>
            <person name="Hess J."/>
            <person name="Skrede I."/>
            <person name="Wolfe B."/>
            <person name="LaButti K."/>
            <person name="Ohm R.A."/>
            <person name="Grigoriev I.V."/>
            <person name="Pringle A."/>
        </authorList>
    </citation>
    <scope>NUCLEOTIDE SEQUENCE [LARGE SCALE GENOMIC DNA]</scope>
    <source>
        <strain evidence="7 8">SKay4041</strain>
    </source>
</reference>
<organism evidence="7 8">
    <name type="scientific">Amanita thiersii Skay4041</name>
    <dbReference type="NCBI Taxonomy" id="703135"/>
    <lineage>
        <taxon>Eukaryota</taxon>
        <taxon>Fungi</taxon>
        <taxon>Dikarya</taxon>
        <taxon>Basidiomycota</taxon>
        <taxon>Agaricomycotina</taxon>
        <taxon>Agaricomycetes</taxon>
        <taxon>Agaricomycetidae</taxon>
        <taxon>Agaricales</taxon>
        <taxon>Pluteineae</taxon>
        <taxon>Amanitaceae</taxon>
        <taxon>Amanita</taxon>
    </lineage>
</organism>
<dbReference type="PROSITE" id="PS51171">
    <property type="entry name" value="PREPHENATE_DEHYDR_3"/>
    <property type="match status" value="1"/>
</dbReference>
<dbReference type="Proteomes" id="UP000242287">
    <property type="component" value="Unassembled WGS sequence"/>
</dbReference>
<feature type="non-terminal residue" evidence="7">
    <location>
        <position position="171"/>
    </location>
</feature>
<dbReference type="Pfam" id="PF00800">
    <property type="entry name" value="PDT"/>
    <property type="match status" value="1"/>
</dbReference>
<sequence>MLHVAILGPLGTYTHEAAYSIFGSCAEYQEQRTIKDVFEALYAAMPLAVVPQENTIFGNVVETYDNLREMKYGFICGEVILKVQHCLVVRKGVALKDIRCVMSHEQALGQCQTFLGMRLPAARQIKTVSTASAARALLDSPPDCAAICSKVCANLFDDLQVLFEGIQLESG</sequence>
<name>A0A2A9P1F0_9AGAR</name>
<evidence type="ECO:0000313" key="8">
    <source>
        <dbReference type="Proteomes" id="UP000242287"/>
    </source>
</evidence>
<keyword evidence="4" id="KW-0456">Lyase</keyword>
<dbReference type="CDD" id="cd13532">
    <property type="entry name" value="PBP2_PDT_like"/>
    <property type="match status" value="1"/>
</dbReference>
<evidence type="ECO:0000256" key="2">
    <source>
        <dbReference type="ARBA" id="ARBA00023141"/>
    </source>
</evidence>
<dbReference type="InterPro" id="IPR001086">
    <property type="entry name" value="Preph_deHydtase"/>
</dbReference>
<evidence type="ECO:0000256" key="5">
    <source>
        <dbReference type="ARBA" id="ARBA00029440"/>
    </source>
</evidence>
<evidence type="ECO:0000256" key="1">
    <source>
        <dbReference type="ARBA" id="ARBA00022605"/>
    </source>
</evidence>
<keyword evidence="2" id="KW-0057">Aromatic amino acid biosynthesis</keyword>
<keyword evidence="8" id="KW-1185">Reference proteome</keyword>
<keyword evidence="3" id="KW-0584">Phenylalanine biosynthesis</keyword>
<evidence type="ECO:0000256" key="3">
    <source>
        <dbReference type="ARBA" id="ARBA00023222"/>
    </source>
</evidence>
<gene>
    <name evidence="7" type="ORF">AMATHDRAFT_52207</name>
</gene>
<keyword evidence="1" id="KW-0028">Amino-acid biosynthesis</keyword>
<dbReference type="GO" id="GO:0004664">
    <property type="term" value="F:prephenate dehydratase activity"/>
    <property type="evidence" value="ECO:0007669"/>
    <property type="project" value="InterPro"/>
</dbReference>
<proteinExistence type="predicted"/>
<evidence type="ECO:0000259" key="6">
    <source>
        <dbReference type="PROSITE" id="PS51171"/>
    </source>
</evidence>
<feature type="domain" description="Prephenate dehydratase" evidence="6">
    <location>
        <begin position="3"/>
        <end position="171"/>
    </location>
</feature>
<dbReference type="STRING" id="703135.A0A2A9P1F0"/>
<accession>A0A2A9P1F0</accession>